<gene>
    <name evidence="2" type="ORF">ELUCI_v1c05850</name>
</gene>
<feature type="transmembrane region" description="Helical" evidence="1">
    <location>
        <begin position="27"/>
        <end position="48"/>
    </location>
</feature>
<comment type="caution">
    <text evidence="2">The sequence shown here is derived from an EMBL/GenBank/DDBJ whole genome shotgun (WGS) entry which is preliminary data.</text>
</comment>
<feature type="transmembrane region" description="Helical" evidence="1">
    <location>
        <begin position="54"/>
        <end position="79"/>
    </location>
</feature>
<protein>
    <submittedName>
        <fullName evidence="2">Uncharacterized protein</fullName>
    </submittedName>
</protein>
<proteinExistence type="predicted"/>
<reference evidence="2 3" key="1">
    <citation type="submission" date="2017-11" db="EMBL/GenBank/DDBJ databases">
        <title>Genome sequence of Entomoplasma lucivorax PIPN-2 (ATCC 49196).</title>
        <authorList>
            <person name="Lo W.-S."/>
            <person name="Gasparich G.E."/>
            <person name="Kuo C.-H."/>
        </authorList>
    </citation>
    <scope>NUCLEOTIDE SEQUENCE [LARGE SCALE GENOMIC DNA]</scope>
    <source>
        <strain evidence="2 3">PIPN-2</strain>
    </source>
</reference>
<name>A0A2S5RE45_9MOLU</name>
<sequence>MHIMKSVKNNFEKIIPKFEKFKKLTKIYLLATFLIFLSFSGIEAFLWIKHNEVFVPQVFLFLSLCSLVIIMADLIFILLKTSFFKKRGEDISSFRIISTLFISKETYYEIFKDITNNFEKDLSSDEQKKQMKPSPILFLLTARSFFDEDEDTKASHHFWYDLLYWTVFVSLIWFLFCTITFLFILLFKLLFHWKLSNNGKKILTILKGN</sequence>
<dbReference type="Proteomes" id="UP000237865">
    <property type="component" value="Unassembled WGS sequence"/>
</dbReference>
<keyword evidence="1" id="KW-0472">Membrane</keyword>
<feature type="transmembrane region" description="Helical" evidence="1">
    <location>
        <begin position="162"/>
        <end position="187"/>
    </location>
</feature>
<keyword evidence="3" id="KW-1185">Reference proteome</keyword>
<dbReference type="AlphaFoldDB" id="A0A2S5RE45"/>
<keyword evidence="1" id="KW-0812">Transmembrane</keyword>
<evidence type="ECO:0000256" key="1">
    <source>
        <dbReference type="SAM" id="Phobius"/>
    </source>
</evidence>
<keyword evidence="1" id="KW-1133">Transmembrane helix</keyword>
<organism evidence="2 3">
    <name type="scientific">Williamsoniiplasma lucivorax</name>
    <dbReference type="NCBI Taxonomy" id="209274"/>
    <lineage>
        <taxon>Bacteria</taxon>
        <taxon>Bacillati</taxon>
        <taxon>Mycoplasmatota</taxon>
        <taxon>Mollicutes</taxon>
        <taxon>Entomoplasmatales</taxon>
        <taxon>Williamsoniiplasma</taxon>
    </lineage>
</organism>
<dbReference type="EMBL" id="PHNE01000002">
    <property type="protein sequence ID" value="PPE05492.1"/>
    <property type="molecule type" value="Genomic_DNA"/>
</dbReference>
<accession>A0A2S5RE45</accession>
<evidence type="ECO:0000313" key="2">
    <source>
        <dbReference type="EMBL" id="PPE05492.1"/>
    </source>
</evidence>
<evidence type="ECO:0000313" key="3">
    <source>
        <dbReference type="Proteomes" id="UP000237865"/>
    </source>
</evidence>